<reference evidence="1 2" key="1">
    <citation type="journal article" date="2019" name="Biochem. Eng. J.">
        <title>Metabolic engineering of the marine bacteria Neptunomonas concharum for the production of acetoin and meso-2,3-butanediol from acetate.</title>
        <authorList>
            <person name="Li W."/>
            <person name="Pu N."/>
            <person name="Liu C.-X."/>
            <person name="Yuan Q.-P."/>
            <person name="Li Z.-J."/>
        </authorList>
    </citation>
    <scope>NUCLEOTIDE SEQUENCE [LARGE SCALE GENOMIC DNA]</scope>
    <source>
        <strain evidence="1 2">JCM17730</strain>
    </source>
</reference>
<accession>A0A5P1RCC9</accession>
<dbReference type="OrthoDB" id="6198931at2"/>
<dbReference type="InterPro" id="IPR046689">
    <property type="entry name" value="DUF6559"/>
</dbReference>
<dbReference type="Pfam" id="PF20196">
    <property type="entry name" value="DUF6559"/>
    <property type="match status" value="1"/>
</dbReference>
<keyword evidence="2" id="KW-1185">Reference proteome</keyword>
<dbReference type="AlphaFoldDB" id="A0A5P1RCC9"/>
<name>A0A5P1RCC9_9GAMM</name>
<dbReference type="EMBL" id="CP043869">
    <property type="protein sequence ID" value="QEQ96926.1"/>
    <property type="molecule type" value="Genomic_DNA"/>
</dbReference>
<proteinExistence type="predicted"/>
<evidence type="ECO:0000313" key="1">
    <source>
        <dbReference type="EMBL" id="QEQ96926.1"/>
    </source>
</evidence>
<dbReference type="Proteomes" id="UP000324760">
    <property type="component" value="Chromosome"/>
</dbReference>
<sequence>MLDFIANYKRNKAIKEYLGILGMALNKRYSALDQFTVMQIEKTITDLSLSNRFTGYAIAMYRHEESKNTIALYCIDQELLDLLRRDIADWFFNGSTDYRAQDIVRLGSPRGWRGGSPNQWVANQARIGAYHK</sequence>
<gene>
    <name evidence="1" type="ORF">F0U83_09450</name>
</gene>
<dbReference type="RefSeq" id="WP_138988301.1">
    <property type="nucleotide sequence ID" value="NZ_CP043869.1"/>
</dbReference>
<dbReference type="KEGG" id="ncu:F0U83_09450"/>
<evidence type="ECO:0000313" key="2">
    <source>
        <dbReference type="Proteomes" id="UP000324760"/>
    </source>
</evidence>
<protein>
    <submittedName>
        <fullName evidence="1">Uncharacterized protein</fullName>
    </submittedName>
</protein>
<organism evidence="1 2">
    <name type="scientific">Neptunomonas concharum</name>
    <dbReference type="NCBI Taxonomy" id="1031538"/>
    <lineage>
        <taxon>Bacteria</taxon>
        <taxon>Pseudomonadati</taxon>
        <taxon>Pseudomonadota</taxon>
        <taxon>Gammaproteobacteria</taxon>
        <taxon>Oceanospirillales</taxon>
        <taxon>Oceanospirillaceae</taxon>
        <taxon>Neptunomonas</taxon>
    </lineage>
</organism>